<feature type="binding site" evidence="6">
    <location>
        <position position="52"/>
    </location>
    <ligand>
        <name>ATP</name>
        <dbReference type="ChEBI" id="CHEBI:30616"/>
    </ligand>
</feature>
<dbReference type="InterPro" id="IPR000719">
    <property type="entry name" value="Prot_kinase_dom"/>
</dbReference>
<feature type="non-terminal residue" evidence="9">
    <location>
        <position position="1"/>
    </location>
</feature>
<dbReference type="AlphaFoldDB" id="A0A3S5FBX6"/>
<dbReference type="PIRSF" id="PIRSF000654">
    <property type="entry name" value="Integrin-linked_kinase"/>
    <property type="match status" value="1"/>
</dbReference>
<dbReference type="PROSITE" id="PS00107">
    <property type="entry name" value="PROTEIN_KINASE_ATP"/>
    <property type="match status" value="1"/>
</dbReference>
<dbReference type="SMART" id="SM00220">
    <property type="entry name" value="S_TKc"/>
    <property type="match status" value="1"/>
</dbReference>
<dbReference type="Gene3D" id="1.10.510.10">
    <property type="entry name" value="Transferase(Phosphotransferase) domain 1"/>
    <property type="match status" value="1"/>
</dbReference>
<dbReference type="Gene3D" id="3.30.200.20">
    <property type="entry name" value="Phosphorylase Kinase, domain 1"/>
    <property type="match status" value="1"/>
</dbReference>
<gene>
    <name evidence="9" type="ORF">PXEA_LOCUS2363</name>
</gene>
<dbReference type="PANTHER" id="PTHR24342">
    <property type="entry name" value="SERINE/THREONINE-PROTEIN KINASE 17"/>
    <property type="match status" value="1"/>
</dbReference>
<dbReference type="InterPro" id="IPR008271">
    <property type="entry name" value="Ser/Thr_kinase_AS"/>
</dbReference>
<evidence type="ECO:0000256" key="6">
    <source>
        <dbReference type="PROSITE-ProRule" id="PRU10141"/>
    </source>
</evidence>
<dbReference type="Pfam" id="PF00069">
    <property type="entry name" value="Pkinase"/>
    <property type="match status" value="1"/>
</dbReference>
<dbReference type="PANTHER" id="PTHR24342:SF20">
    <property type="entry name" value="MYOSIN LIGHT CHAIN KINASE, SMOOTH MUSCLE"/>
    <property type="match status" value="1"/>
</dbReference>
<evidence type="ECO:0000256" key="4">
    <source>
        <dbReference type="ARBA" id="ARBA00022777"/>
    </source>
</evidence>
<dbReference type="Proteomes" id="UP000784294">
    <property type="component" value="Unassembled WGS sequence"/>
</dbReference>
<comment type="caution">
    <text evidence="9">The sequence shown here is derived from an EMBL/GenBank/DDBJ whole genome shotgun (WGS) entry which is preliminary data.</text>
</comment>
<keyword evidence="5 6" id="KW-0067">ATP-binding</keyword>
<evidence type="ECO:0000313" key="10">
    <source>
        <dbReference type="Proteomes" id="UP000784294"/>
    </source>
</evidence>
<evidence type="ECO:0000256" key="7">
    <source>
        <dbReference type="RuleBase" id="RU000304"/>
    </source>
</evidence>
<dbReference type="GO" id="GO:0043065">
    <property type="term" value="P:positive regulation of apoptotic process"/>
    <property type="evidence" value="ECO:0007669"/>
    <property type="project" value="TreeGrafter"/>
</dbReference>
<accession>A0A3S5FBX6</accession>
<evidence type="ECO:0000256" key="1">
    <source>
        <dbReference type="ARBA" id="ARBA00022527"/>
    </source>
</evidence>
<organism evidence="9 10">
    <name type="scientific">Protopolystoma xenopodis</name>
    <dbReference type="NCBI Taxonomy" id="117903"/>
    <lineage>
        <taxon>Eukaryota</taxon>
        <taxon>Metazoa</taxon>
        <taxon>Spiralia</taxon>
        <taxon>Lophotrochozoa</taxon>
        <taxon>Platyhelminthes</taxon>
        <taxon>Monogenea</taxon>
        <taxon>Polyopisthocotylea</taxon>
        <taxon>Polystomatidea</taxon>
        <taxon>Polystomatidae</taxon>
        <taxon>Protopolystoma</taxon>
    </lineage>
</organism>
<keyword evidence="3 6" id="KW-0547">Nucleotide-binding</keyword>
<protein>
    <recommendedName>
        <fullName evidence="8">Protein kinase domain-containing protein</fullName>
    </recommendedName>
</protein>
<evidence type="ECO:0000256" key="3">
    <source>
        <dbReference type="ARBA" id="ARBA00022741"/>
    </source>
</evidence>
<reference evidence="9" key="1">
    <citation type="submission" date="2018-11" db="EMBL/GenBank/DDBJ databases">
        <authorList>
            <consortium name="Pathogen Informatics"/>
        </authorList>
    </citation>
    <scope>NUCLEOTIDE SEQUENCE</scope>
</reference>
<feature type="domain" description="Protein kinase" evidence="8">
    <location>
        <begin position="23"/>
        <end position="264"/>
    </location>
</feature>
<evidence type="ECO:0000256" key="5">
    <source>
        <dbReference type="ARBA" id="ARBA00022840"/>
    </source>
</evidence>
<keyword evidence="2" id="KW-0808">Transferase</keyword>
<sequence length="264" mass="29765">HNIWSKQVPLPVSVNSGNVYDYYDILEEIGTGTFGVVHRCREKATGNIYVAKFIDTPGILEKTTVRNEIAIMNQLQHRKLLNLHDAFDGRNEMVLIMEFLSGGELFDRVADDSYQMNEAEVVKYISQVLDGILHMHEASIVHLDVKPENIMCETSKSTDIKLVDFGLATKLNPKELVKVTTATAEFAAPEIADLEPVGFYTDMWAIGVLTYVLLSGLSPFSGRDKLETLDNVRRGEYSFDYNEFKGISDKAKDFISHLLQKQPK</sequence>
<name>A0A3S5FBX6_9PLAT</name>
<comment type="similarity">
    <text evidence="7">Belongs to the protein kinase superfamily.</text>
</comment>
<evidence type="ECO:0000313" key="9">
    <source>
        <dbReference type="EMBL" id="VEL08923.1"/>
    </source>
</evidence>
<keyword evidence="10" id="KW-1185">Reference proteome</keyword>
<dbReference type="PROSITE" id="PS00108">
    <property type="entry name" value="PROTEIN_KINASE_ST"/>
    <property type="match status" value="1"/>
</dbReference>
<dbReference type="GO" id="GO:0005524">
    <property type="term" value="F:ATP binding"/>
    <property type="evidence" value="ECO:0007669"/>
    <property type="project" value="UniProtKB-UniRule"/>
</dbReference>
<dbReference type="EMBL" id="CAAALY010005068">
    <property type="protein sequence ID" value="VEL08923.1"/>
    <property type="molecule type" value="Genomic_DNA"/>
</dbReference>
<dbReference type="OrthoDB" id="504170at2759"/>
<dbReference type="GO" id="GO:0005634">
    <property type="term" value="C:nucleus"/>
    <property type="evidence" value="ECO:0007669"/>
    <property type="project" value="TreeGrafter"/>
</dbReference>
<dbReference type="InterPro" id="IPR011009">
    <property type="entry name" value="Kinase-like_dom_sf"/>
</dbReference>
<dbReference type="SUPFAM" id="SSF56112">
    <property type="entry name" value="Protein kinase-like (PK-like)"/>
    <property type="match status" value="1"/>
</dbReference>
<proteinExistence type="inferred from homology"/>
<keyword evidence="1 7" id="KW-0723">Serine/threonine-protein kinase</keyword>
<dbReference type="GO" id="GO:0004674">
    <property type="term" value="F:protein serine/threonine kinase activity"/>
    <property type="evidence" value="ECO:0007669"/>
    <property type="project" value="UniProtKB-KW"/>
</dbReference>
<evidence type="ECO:0000259" key="8">
    <source>
        <dbReference type="PROSITE" id="PS50011"/>
    </source>
</evidence>
<evidence type="ECO:0000256" key="2">
    <source>
        <dbReference type="ARBA" id="ARBA00022679"/>
    </source>
</evidence>
<dbReference type="PROSITE" id="PS50011">
    <property type="entry name" value="PROTEIN_KINASE_DOM"/>
    <property type="match status" value="1"/>
</dbReference>
<keyword evidence="4" id="KW-0418">Kinase</keyword>
<dbReference type="InterPro" id="IPR017441">
    <property type="entry name" value="Protein_kinase_ATP_BS"/>
</dbReference>
<dbReference type="GO" id="GO:0035556">
    <property type="term" value="P:intracellular signal transduction"/>
    <property type="evidence" value="ECO:0007669"/>
    <property type="project" value="TreeGrafter"/>
</dbReference>